<dbReference type="EMBL" id="JARKIB010000272">
    <property type="protein sequence ID" value="KAJ7717796.1"/>
    <property type="molecule type" value="Genomic_DNA"/>
</dbReference>
<name>A0AAD7HDS8_9AGAR</name>
<evidence type="ECO:0000313" key="3">
    <source>
        <dbReference type="EMBL" id="KAJ7717796.1"/>
    </source>
</evidence>
<sequence>MRRLARSHRVWTHTRRGQRDGGACPKICLFFASGPPLPCWRCARPGVVFLHLVLSFCYSSSFCLLLISLFCRQRQSDADPDWQISQKKIPQTVGPDNAIGFMNENGGQDYKMCHCRRSSTSCGWEGDAYWCEHRHLWGPQHSSARTRSLRNSPDFLPSQIMHGYRRSSNAKRRP</sequence>
<organism evidence="3 4">
    <name type="scientific">Mycena metata</name>
    <dbReference type="NCBI Taxonomy" id="1033252"/>
    <lineage>
        <taxon>Eukaryota</taxon>
        <taxon>Fungi</taxon>
        <taxon>Dikarya</taxon>
        <taxon>Basidiomycota</taxon>
        <taxon>Agaricomycotina</taxon>
        <taxon>Agaricomycetes</taxon>
        <taxon>Agaricomycetidae</taxon>
        <taxon>Agaricales</taxon>
        <taxon>Marasmiineae</taxon>
        <taxon>Mycenaceae</taxon>
        <taxon>Mycena</taxon>
    </lineage>
</organism>
<gene>
    <name evidence="3" type="ORF">B0H16DRAFT_434540</name>
</gene>
<keyword evidence="4" id="KW-1185">Reference proteome</keyword>
<proteinExistence type="predicted"/>
<evidence type="ECO:0000256" key="1">
    <source>
        <dbReference type="SAM" id="MobiDB-lite"/>
    </source>
</evidence>
<feature type="region of interest" description="Disordered" evidence="1">
    <location>
        <begin position="142"/>
        <end position="174"/>
    </location>
</feature>
<accession>A0AAD7HDS8</accession>
<evidence type="ECO:0000313" key="4">
    <source>
        <dbReference type="Proteomes" id="UP001215598"/>
    </source>
</evidence>
<feature type="transmembrane region" description="Helical" evidence="2">
    <location>
        <begin position="47"/>
        <end position="70"/>
    </location>
</feature>
<evidence type="ECO:0000256" key="2">
    <source>
        <dbReference type="SAM" id="Phobius"/>
    </source>
</evidence>
<feature type="compositionally biased region" description="Polar residues" evidence="1">
    <location>
        <begin position="142"/>
        <end position="151"/>
    </location>
</feature>
<keyword evidence="2" id="KW-1133">Transmembrane helix</keyword>
<protein>
    <submittedName>
        <fullName evidence="3">Uncharacterized protein</fullName>
    </submittedName>
</protein>
<keyword evidence="2" id="KW-0472">Membrane</keyword>
<dbReference type="Proteomes" id="UP001215598">
    <property type="component" value="Unassembled WGS sequence"/>
</dbReference>
<dbReference type="AlphaFoldDB" id="A0AAD7HDS8"/>
<feature type="compositionally biased region" description="Basic residues" evidence="1">
    <location>
        <begin position="163"/>
        <end position="174"/>
    </location>
</feature>
<reference evidence="3" key="1">
    <citation type="submission" date="2023-03" db="EMBL/GenBank/DDBJ databases">
        <title>Massive genome expansion in bonnet fungi (Mycena s.s.) driven by repeated elements and novel gene families across ecological guilds.</title>
        <authorList>
            <consortium name="Lawrence Berkeley National Laboratory"/>
            <person name="Harder C.B."/>
            <person name="Miyauchi S."/>
            <person name="Viragh M."/>
            <person name="Kuo A."/>
            <person name="Thoen E."/>
            <person name="Andreopoulos B."/>
            <person name="Lu D."/>
            <person name="Skrede I."/>
            <person name="Drula E."/>
            <person name="Henrissat B."/>
            <person name="Morin E."/>
            <person name="Kohler A."/>
            <person name="Barry K."/>
            <person name="LaButti K."/>
            <person name="Morin E."/>
            <person name="Salamov A."/>
            <person name="Lipzen A."/>
            <person name="Mereny Z."/>
            <person name="Hegedus B."/>
            <person name="Baldrian P."/>
            <person name="Stursova M."/>
            <person name="Weitz H."/>
            <person name="Taylor A."/>
            <person name="Grigoriev I.V."/>
            <person name="Nagy L.G."/>
            <person name="Martin F."/>
            <person name="Kauserud H."/>
        </authorList>
    </citation>
    <scope>NUCLEOTIDE SEQUENCE</scope>
    <source>
        <strain evidence="3">CBHHK182m</strain>
    </source>
</reference>
<keyword evidence="2" id="KW-0812">Transmembrane</keyword>
<comment type="caution">
    <text evidence="3">The sequence shown here is derived from an EMBL/GenBank/DDBJ whole genome shotgun (WGS) entry which is preliminary data.</text>
</comment>